<accession>A0A481YWU9</accession>
<dbReference type="EMBL" id="MK500341">
    <property type="protein sequence ID" value="QBK87044.1"/>
    <property type="molecule type" value="Genomic_DNA"/>
</dbReference>
<organism evidence="1">
    <name type="scientific">Marseillevirus LCMAC103</name>
    <dbReference type="NCBI Taxonomy" id="2506604"/>
    <lineage>
        <taxon>Viruses</taxon>
        <taxon>Varidnaviria</taxon>
        <taxon>Bamfordvirae</taxon>
        <taxon>Nucleocytoviricota</taxon>
        <taxon>Megaviricetes</taxon>
        <taxon>Pimascovirales</taxon>
        <taxon>Pimascovirales incertae sedis</taxon>
        <taxon>Marseilleviridae</taxon>
    </lineage>
</organism>
<proteinExistence type="predicted"/>
<name>A0A481YWU9_9VIRU</name>
<reference evidence="1" key="1">
    <citation type="journal article" date="2019" name="MBio">
        <title>Virus Genomes from Deep Sea Sediments Expand the Ocean Megavirome and Support Independent Origins of Viral Gigantism.</title>
        <authorList>
            <person name="Backstrom D."/>
            <person name="Yutin N."/>
            <person name="Jorgensen S.L."/>
            <person name="Dharamshi J."/>
            <person name="Homa F."/>
            <person name="Zaremba-Niedwiedzka K."/>
            <person name="Spang A."/>
            <person name="Wolf Y.I."/>
            <person name="Koonin E.V."/>
            <person name="Ettema T.J."/>
        </authorList>
    </citation>
    <scope>NUCLEOTIDE SEQUENCE</scope>
</reference>
<sequence>MWGLQSETRVIMGDALLRAFAAEFARSNEYKYGEDDDTVKWLLTMDDGGDPAGGFRWVADENAGTALYRHDMLGHQEGIRSVTVLKGGCYSTSVHANHGVRSVGGPAHPPEGQYGYARQWRGKTVGAAAIQKAWRGAQGRRIALERRYAPGGPGFAKAKAHFEHARKM</sequence>
<evidence type="ECO:0000313" key="1">
    <source>
        <dbReference type="EMBL" id="QBK87044.1"/>
    </source>
</evidence>
<gene>
    <name evidence="1" type="ORF">LCMAC103_03880</name>
</gene>
<protein>
    <submittedName>
        <fullName evidence="1">Uncharacterized protein</fullName>
    </submittedName>
</protein>